<organism evidence="12 13">
    <name type="scientific">Hirschia litorea</name>
    <dbReference type="NCBI Taxonomy" id="1199156"/>
    <lineage>
        <taxon>Bacteria</taxon>
        <taxon>Pseudomonadati</taxon>
        <taxon>Pseudomonadota</taxon>
        <taxon>Alphaproteobacteria</taxon>
        <taxon>Hyphomonadales</taxon>
        <taxon>Hyphomonadaceae</taxon>
        <taxon>Hirschia</taxon>
    </lineage>
</organism>
<comment type="caution">
    <text evidence="12">The sequence shown here is derived from an EMBL/GenBank/DDBJ whole genome shotgun (WGS) entry which is preliminary data.</text>
</comment>
<dbReference type="Gene3D" id="3.30.470.10">
    <property type="match status" value="1"/>
</dbReference>
<evidence type="ECO:0000256" key="4">
    <source>
        <dbReference type="ARBA" id="ARBA00005072"/>
    </source>
</evidence>
<evidence type="ECO:0000256" key="2">
    <source>
        <dbReference type="ARBA" id="ARBA00004824"/>
    </source>
</evidence>
<dbReference type="Pfam" id="PF01063">
    <property type="entry name" value="Aminotran_4"/>
    <property type="match status" value="1"/>
</dbReference>
<protein>
    <recommendedName>
        <fullName evidence="7">Probable branched-chain-amino-acid aminotransferase</fullName>
        <ecNumber evidence="6">2.6.1.42</ecNumber>
    </recommendedName>
</protein>
<comment type="catalytic activity">
    <reaction evidence="9">
        <text>L-valine + 2-oxoglutarate = 3-methyl-2-oxobutanoate + L-glutamate</text>
        <dbReference type="Rhea" id="RHEA:24813"/>
        <dbReference type="ChEBI" id="CHEBI:11851"/>
        <dbReference type="ChEBI" id="CHEBI:16810"/>
        <dbReference type="ChEBI" id="CHEBI:29985"/>
        <dbReference type="ChEBI" id="CHEBI:57762"/>
        <dbReference type="EC" id="2.6.1.42"/>
    </reaction>
</comment>
<dbReference type="Proteomes" id="UP001596492">
    <property type="component" value="Unassembled WGS sequence"/>
</dbReference>
<dbReference type="InterPro" id="IPR043132">
    <property type="entry name" value="BCAT-like_C"/>
</dbReference>
<keyword evidence="12" id="KW-0032">Aminotransferase</keyword>
<keyword evidence="8" id="KW-0100">Branched-chain amino acid biosynthesis</keyword>
<evidence type="ECO:0000256" key="9">
    <source>
        <dbReference type="ARBA" id="ARBA00048212"/>
    </source>
</evidence>
<dbReference type="RefSeq" id="WP_382166456.1">
    <property type="nucleotide sequence ID" value="NZ_JBHTBR010000002.1"/>
</dbReference>
<comment type="catalytic activity">
    <reaction evidence="10">
        <text>L-isoleucine + 2-oxoglutarate = (S)-3-methyl-2-oxopentanoate + L-glutamate</text>
        <dbReference type="Rhea" id="RHEA:24801"/>
        <dbReference type="ChEBI" id="CHEBI:16810"/>
        <dbReference type="ChEBI" id="CHEBI:29985"/>
        <dbReference type="ChEBI" id="CHEBI:35146"/>
        <dbReference type="ChEBI" id="CHEBI:58045"/>
        <dbReference type="EC" id="2.6.1.42"/>
    </reaction>
</comment>
<comment type="pathway">
    <text evidence="3">Amino-acid biosynthesis; L-valine biosynthesis; L-valine from pyruvate: step 4/4.</text>
</comment>
<dbReference type="GO" id="GO:0008483">
    <property type="term" value="F:transaminase activity"/>
    <property type="evidence" value="ECO:0007669"/>
    <property type="project" value="UniProtKB-KW"/>
</dbReference>
<evidence type="ECO:0000256" key="8">
    <source>
        <dbReference type="ARBA" id="ARBA00023304"/>
    </source>
</evidence>
<proteinExistence type="inferred from homology"/>
<dbReference type="EMBL" id="JBHTBR010000002">
    <property type="protein sequence ID" value="MFC7291263.1"/>
    <property type="molecule type" value="Genomic_DNA"/>
</dbReference>
<evidence type="ECO:0000256" key="5">
    <source>
        <dbReference type="ARBA" id="ARBA00009320"/>
    </source>
</evidence>
<name>A0ABW2IJG5_9PROT</name>
<comment type="catalytic activity">
    <reaction evidence="11">
        <text>L-leucine + 2-oxoglutarate = 4-methyl-2-oxopentanoate + L-glutamate</text>
        <dbReference type="Rhea" id="RHEA:18321"/>
        <dbReference type="ChEBI" id="CHEBI:16810"/>
        <dbReference type="ChEBI" id="CHEBI:17865"/>
        <dbReference type="ChEBI" id="CHEBI:29985"/>
        <dbReference type="ChEBI" id="CHEBI:57427"/>
        <dbReference type="EC" id="2.6.1.42"/>
    </reaction>
</comment>
<dbReference type="SUPFAM" id="SSF56752">
    <property type="entry name" value="D-aminoacid aminotransferase-like PLP-dependent enzymes"/>
    <property type="match status" value="1"/>
</dbReference>
<evidence type="ECO:0000313" key="12">
    <source>
        <dbReference type="EMBL" id="MFC7291263.1"/>
    </source>
</evidence>
<evidence type="ECO:0000313" key="13">
    <source>
        <dbReference type="Proteomes" id="UP001596492"/>
    </source>
</evidence>
<keyword evidence="13" id="KW-1185">Reference proteome</keyword>
<dbReference type="Gene3D" id="3.20.10.10">
    <property type="entry name" value="D-amino Acid Aminotransferase, subunit A, domain 2"/>
    <property type="match status" value="1"/>
</dbReference>
<keyword evidence="12" id="KW-0808">Transferase</keyword>
<dbReference type="InterPro" id="IPR050571">
    <property type="entry name" value="Class-IV_PLP-Dep_Aminotrnsfr"/>
</dbReference>
<evidence type="ECO:0000256" key="1">
    <source>
        <dbReference type="ARBA" id="ARBA00003109"/>
    </source>
</evidence>
<keyword evidence="8" id="KW-0028">Amino-acid biosynthesis</keyword>
<dbReference type="InterPro" id="IPR036038">
    <property type="entry name" value="Aminotransferase-like"/>
</dbReference>
<comment type="function">
    <text evidence="1">Acts on leucine, isoleucine and valine.</text>
</comment>
<dbReference type="EC" id="2.6.1.42" evidence="6"/>
<accession>A0ABW2IJG5</accession>
<sequence length="274" mass="29876">MIDRIWMNGEWMDAGNAHISPQDRGFLLGDTCFETLRFGEGVIEGKAAHIKLLRKSMAVLEMQGGPDDADIYAALEEAEAALNKSGAIEASVRITFSRGQGRGAVVLGEPMLVIQMSKIEAGRPYAPLKLITSPIRRNETSPLTRIKAGCYGDHLAALRHAQKAGGNEALMLNMQGNVAGLAMGNIVVFKENGLITPPIEDGVRAGFMRQQVFKRMKDQGLQIEERSVRCSEIEQPEGVVCGLNSLWGVRPVISIDGRQMPNSSPAYEQFVLRA</sequence>
<evidence type="ECO:0000256" key="7">
    <source>
        <dbReference type="ARBA" id="ARBA00014472"/>
    </source>
</evidence>
<evidence type="ECO:0000256" key="3">
    <source>
        <dbReference type="ARBA" id="ARBA00004931"/>
    </source>
</evidence>
<reference evidence="13" key="1">
    <citation type="journal article" date="2019" name="Int. J. Syst. Evol. Microbiol.">
        <title>The Global Catalogue of Microorganisms (GCM) 10K type strain sequencing project: providing services to taxonomists for standard genome sequencing and annotation.</title>
        <authorList>
            <consortium name="The Broad Institute Genomics Platform"/>
            <consortium name="The Broad Institute Genome Sequencing Center for Infectious Disease"/>
            <person name="Wu L."/>
            <person name="Ma J."/>
        </authorList>
    </citation>
    <scope>NUCLEOTIDE SEQUENCE [LARGE SCALE GENOMIC DNA]</scope>
    <source>
        <strain evidence="13">CCUG 51308</strain>
    </source>
</reference>
<dbReference type="PANTHER" id="PTHR42743:SF11">
    <property type="entry name" value="AMINODEOXYCHORISMATE LYASE"/>
    <property type="match status" value="1"/>
</dbReference>
<gene>
    <name evidence="12" type="ORF">ACFQS8_06520</name>
</gene>
<evidence type="ECO:0000256" key="6">
    <source>
        <dbReference type="ARBA" id="ARBA00013053"/>
    </source>
</evidence>
<dbReference type="InterPro" id="IPR001544">
    <property type="entry name" value="Aminotrans_IV"/>
</dbReference>
<evidence type="ECO:0000256" key="10">
    <source>
        <dbReference type="ARBA" id="ARBA00048798"/>
    </source>
</evidence>
<evidence type="ECO:0000256" key="11">
    <source>
        <dbReference type="ARBA" id="ARBA00049229"/>
    </source>
</evidence>
<comment type="pathway">
    <text evidence="4">Amino-acid biosynthesis; L-leucine biosynthesis; L-leucine from 3-methyl-2-oxobutanoate: step 4/4.</text>
</comment>
<dbReference type="PANTHER" id="PTHR42743">
    <property type="entry name" value="AMINO-ACID AMINOTRANSFERASE"/>
    <property type="match status" value="1"/>
</dbReference>
<comment type="pathway">
    <text evidence="2">Amino-acid biosynthesis; L-isoleucine biosynthesis; L-isoleucine from 2-oxobutanoate: step 4/4.</text>
</comment>
<comment type="similarity">
    <text evidence="5">Belongs to the class-IV pyridoxal-phosphate-dependent aminotransferase family.</text>
</comment>
<dbReference type="InterPro" id="IPR043131">
    <property type="entry name" value="BCAT-like_N"/>
</dbReference>